<dbReference type="Proteomes" id="UP001221142">
    <property type="component" value="Unassembled WGS sequence"/>
</dbReference>
<keyword evidence="1" id="KW-0862">Zinc</keyword>
<dbReference type="AlphaFoldDB" id="A0AAD7FFH8"/>
<dbReference type="PROSITE" id="PS50089">
    <property type="entry name" value="ZF_RING_2"/>
    <property type="match status" value="1"/>
</dbReference>
<evidence type="ECO:0000256" key="2">
    <source>
        <dbReference type="SAM" id="MobiDB-lite"/>
    </source>
</evidence>
<dbReference type="GO" id="GO:0061630">
    <property type="term" value="F:ubiquitin protein ligase activity"/>
    <property type="evidence" value="ECO:0007669"/>
    <property type="project" value="InterPro"/>
</dbReference>
<comment type="caution">
    <text evidence="4">The sequence shown here is derived from an EMBL/GenBank/DDBJ whole genome shotgun (WGS) entry which is preliminary data.</text>
</comment>
<dbReference type="GO" id="GO:0008270">
    <property type="term" value="F:zinc ion binding"/>
    <property type="evidence" value="ECO:0007669"/>
    <property type="project" value="UniProtKB-KW"/>
</dbReference>
<dbReference type="InterPro" id="IPR001841">
    <property type="entry name" value="Znf_RING"/>
</dbReference>
<evidence type="ECO:0000256" key="1">
    <source>
        <dbReference type="PROSITE-ProRule" id="PRU00175"/>
    </source>
</evidence>
<organism evidence="4 5">
    <name type="scientific">Roridomyces roridus</name>
    <dbReference type="NCBI Taxonomy" id="1738132"/>
    <lineage>
        <taxon>Eukaryota</taxon>
        <taxon>Fungi</taxon>
        <taxon>Dikarya</taxon>
        <taxon>Basidiomycota</taxon>
        <taxon>Agaricomycotina</taxon>
        <taxon>Agaricomycetes</taxon>
        <taxon>Agaricomycetidae</taxon>
        <taxon>Agaricales</taxon>
        <taxon>Marasmiineae</taxon>
        <taxon>Mycenaceae</taxon>
        <taxon>Roridomyces</taxon>
    </lineage>
</organism>
<dbReference type="InterPro" id="IPR039903">
    <property type="entry name" value="Zswim2"/>
</dbReference>
<proteinExistence type="predicted"/>
<accession>A0AAD7FFH8</accession>
<evidence type="ECO:0000313" key="4">
    <source>
        <dbReference type="EMBL" id="KAJ7617081.1"/>
    </source>
</evidence>
<protein>
    <recommendedName>
        <fullName evidence="3">RING-type domain-containing protein</fullName>
    </recommendedName>
</protein>
<feature type="region of interest" description="Disordered" evidence="2">
    <location>
        <begin position="57"/>
        <end position="76"/>
    </location>
</feature>
<dbReference type="SUPFAM" id="SSF57850">
    <property type="entry name" value="RING/U-box"/>
    <property type="match status" value="1"/>
</dbReference>
<keyword evidence="1" id="KW-0863">Zinc-finger</keyword>
<evidence type="ECO:0000313" key="5">
    <source>
        <dbReference type="Proteomes" id="UP001221142"/>
    </source>
</evidence>
<dbReference type="CDD" id="cd16494">
    <property type="entry name" value="RING-CH-C4HC3_ZSWM2"/>
    <property type="match status" value="1"/>
</dbReference>
<feature type="domain" description="RING-type" evidence="3">
    <location>
        <begin position="83"/>
        <end position="133"/>
    </location>
</feature>
<evidence type="ECO:0000259" key="3">
    <source>
        <dbReference type="PROSITE" id="PS50089"/>
    </source>
</evidence>
<keyword evidence="5" id="KW-1185">Reference proteome</keyword>
<name>A0AAD7FFH8_9AGAR</name>
<keyword evidence="1" id="KW-0479">Metal-binding</keyword>
<dbReference type="PANTHER" id="PTHR21540:SF0">
    <property type="entry name" value="PHD FAMILY PROTEIN"/>
    <property type="match status" value="1"/>
</dbReference>
<dbReference type="PANTHER" id="PTHR21540">
    <property type="entry name" value="RING FINGER AND SWIM DOMAIN-CONTAINING PROTEIN 2"/>
    <property type="match status" value="1"/>
</dbReference>
<feature type="non-terminal residue" evidence="4">
    <location>
        <position position="196"/>
    </location>
</feature>
<dbReference type="EMBL" id="JARKIF010000021">
    <property type="protein sequence ID" value="KAJ7617081.1"/>
    <property type="molecule type" value="Genomic_DNA"/>
</dbReference>
<gene>
    <name evidence="4" type="ORF">FB45DRAFT_756731</name>
</gene>
<dbReference type="Gene3D" id="3.30.40.10">
    <property type="entry name" value="Zinc/RING finger domain, C3HC4 (zinc finger)"/>
    <property type="match status" value="1"/>
</dbReference>
<reference evidence="4" key="1">
    <citation type="submission" date="2023-03" db="EMBL/GenBank/DDBJ databases">
        <title>Massive genome expansion in bonnet fungi (Mycena s.s.) driven by repeated elements and novel gene families across ecological guilds.</title>
        <authorList>
            <consortium name="Lawrence Berkeley National Laboratory"/>
            <person name="Harder C.B."/>
            <person name="Miyauchi S."/>
            <person name="Viragh M."/>
            <person name="Kuo A."/>
            <person name="Thoen E."/>
            <person name="Andreopoulos B."/>
            <person name="Lu D."/>
            <person name="Skrede I."/>
            <person name="Drula E."/>
            <person name="Henrissat B."/>
            <person name="Morin E."/>
            <person name="Kohler A."/>
            <person name="Barry K."/>
            <person name="LaButti K."/>
            <person name="Morin E."/>
            <person name="Salamov A."/>
            <person name="Lipzen A."/>
            <person name="Mereny Z."/>
            <person name="Hegedus B."/>
            <person name="Baldrian P."/>
            <person name="Stursova M."/>
            <person name="Weitz H."/>
            <person name="Taylor A."/>
            <person name="Grigoriev I.V."/>
            <person name="Nagy L.G."/>
            <person name="Martin F."/>
            <person name="Kauserud H."/>
        </authorList>
    </citation>
    <scope>NUCLEOTIDE SEQUENCE</scope>
    <source>
        <strain evidence="4">9284</strain>
    </source>
</reference>
<dbReference type="InterPro" id="IPR013083">
    <property type="entry name" value="Znf_RING/FYVE/PHD"/>
</dbReference>
<sequence length="196" mass="21166">VLQVPQSSGSCYQKCVPLLTSARPSELETVFAEAPLAPNALAHLGIREAYARATGKFPADSVPSSTPETAGPKKSIPGEEDDCPICYNGMHGVDEKKLTFCETCGNAVHGECFAQWKQTAQKGHTKLTCIYCRAEWPSASAGASASGAGGARTTADGYLNISVLRRVSFSTPALHYYYHGPRRGRPYYGYNLYDDY</sequence>